<protein>
    <submittedName>
        <fullName evidence="8">OmpA family protein</fullName>
    </submittedName>
</protein>
<dbReference type="Proteomes" id="UP001203607">
    <property type="component" value="Unassembled WGS sequence"/>
</dbReference>
<organism evidence="8 9">
    <name type="scientific">Flagellimonas spongiicola</name>
    <dbReference type="NCBI Taxonomy" id="2942208"/>
    <lineage>
        <taxon>Bacteria</taxon>
        <taxon>Pseudomonadati</taxon>
        <taxon>Bacteroidota</taxon>
        <taxon>Flavobacteriia</taxon>
        <taxon>Flavobacteriales</taxon>
        <taxon>Flavobacteriaceae</taxon>
        <taxon>Flagellimonas</taxon>
    </lineage>
</organism>
<dbReference type="Gene3D" id="2.60.40.1120">
    <property type="entry name" value="Carboxypeptidase-like, regulatory domain"/>
    <property type="match status" value="1"/>
</dbReference>
<evidence type="ECO:0000256" key="5">
    <source>
        <dbReference type="PROSITE-ProRule" id="PRU00473"/>
    </source>
</evidence>
<dbReference type="SUPFAM" id="SSF48452">
    <property type="entry name" value="TPR-like"/>
    <property type="match status" value="1"/>
</dbReference>
<evidence type="ECO:0000256" key="2">
    <source>
        <dbReference type="ARBA" id="ARBA00023136"/>
    </source>
</evidence>
<dbReference type="EMBL" id="JAMFMA010000003">
    <property type="protein sequence ID" value="MCL6275193.1"/>
    <property type="molecule type" value="Genomic_DNA"/>
</dbReference>
<dbReference type="SUPFAM" id="SSF82171">
    <property type="entry name" value="DPP6 N-terminal domain-like"/>
    <property type="match status" value="1"/>
</dbReference>
<keyword evidence="6" id="KW-0732">Signal</keyword>
<dbReference type="InterPro" id="IPR050330">
    <property type="entry name" value="Bact_OuterMem_StrucFunc"/>
</dbReference>
<dbReference type="PROSITE" id="PS51123">
    <property type="entry name" value="OMPA_2"/>
    <property type="match status" value="1"/>
</dbReference>
<dbReference type="InterPro" id="IPR008969">
    <property type="entry name" value="CarboxyPept-like_regulatory"/>
</dbReference>
<dbReference type="Gene3D" id="1.25.40.10">
    <property type="entry name" value="Tetratricopeptide repeat domain"/>
    <property type="match status" value="1"/>
</dbReference>
<name>A0ABT0PUX6_9FLAO</name>
<dbReference type="SUPFAM" id="SSF49464">
    <property type="entry name" value="Carboxypeptidase regulatory domain-like"/>
    <property type="match status" value="1"/>
</dbReference>
<feature type="repeat" description="TPR" evidence="4">
    <location>
        <begin position="57"/>
        <end position="90"/>
    </location>
</feature>
<evidence type="ECO:0000256" key="3">
    <source>
        <dbReference type="ARBA" id="ARBA00023237"/>
    </source>
</evidence>
<evidence type="ECO:0000259" key="7">
    <source>
        <dbReference type="PROSITE" id="PS51123"/>
    </source>
</evidence>
<comment type="caution">
    <text evidence="8">The sequence shown here is derived from an EMBL/GenBank/DDBJ whole genome shotgun (WGS) entry which is preliminary data.</text>
</comment>
<evidence type="ECO:0000313" key="9">
    <source>
        <dbReference type="Proteomes" id="UP001203607"/>
    </source>
</evidence>
<dbReference type="SUPFAM" id="SSF103088">
    <property type="entry name" value="OmpA-like"/>
    <property type="match status" value="1"/>
</dbReference>
<dbReference type="InterPro" id="IPR011990">
    <property type="entry name" value="TPR-like_helical_dom_sf"/>
</dbReference>
<keyword evidence="4" id="KW-0802">TPR repeat</keyword>
<dbReference type="InterPro" id="IPR006664">
    <property type="entry name" value="OMP_bac"/>
</dbReference>
<proteinExistence type="predicted"/>
<dbReference type="PROSITE" id="PS50005">
    <property type="entry name" value="TPR"/>
    <property type="match status" value="1"/>
</dbReference>
<dbReference type="InterPro" id="IPR036737">
    <property type="entry name" value="OmpA-like_sf"/>
</dbReference>
<dbReference type="Pfam" id="PF07676">
    <property type="entry name" value="PD40"/>
    <property type="match status" value="2"/>
</dbReference>
<feature type="signal peptide" evidence="6">
    <location>
        <begin position="1"/>
        <end position="22"/>
    </location>
</feature>
<dbReference type="InterPro" id="IPR019734">
    <property type="entry name" value="TPR_rpt"/>
</dbReference>
<evidence type="ECO:0000256" key="1">
    <source>
        <dbReference type="ARBA" id="ARBA00004442"/>
    </source>
</evidence>
<dbReference type="InterPro" id="IPR006665">
    <property type="entry name" value="OmpA-like"/>
</dbReference>
<dbReference type="CDD" id="cd07185">
    <property type="entry name" value="OmpA_C-like"/>
    <property type="match status" value="1"/>
</dbReference>
<reference evidence="8 9" key="1">
    <citation type="submission" date="2022-05" db="EMBL/GenBank/DDBJ databases">
        <authorList>
            <person name="Park J.-S."/>
        </authorList>
    </citation>
    <scope>NUCLEOTIDE SEQUENCE [LARGE SCALE GENOMIC DNA]</scope>
    <source>
        <strain evidence="8 9">2012CJ35-5</strain>
    </source>
</reference>
<evidence type="ECO:0000256" key="4">
    <source>
        <dbReference type="PROSITE-ProRule" id="PRU00339"/>
    </source>
</evidence>
<keyword evidence="2 5" id="KW-0472">Membrane</keyword>
<feature type="chain" id="PRO_5045995333" evidence="6">
    <location>
        <begin position="23"/>
        <end position="656"/>
    </location>
</feature>
<keyword evidence="3" id="KW-0998">Cell outer membrane</keyword>
<sequence>MKARKITTTLLIALFGICMVTAQTMTQKRADQFFYKFAYAKAIPEYEQMVVSGKNTAHAYQRLAECYLMLRDFEKSLPYFKRFINEPETPTTYYFKYAMALKSSGQETEALKWMKLYKKFHKNDARLKQFLKDGNLASVVFNSNERYEVEPVHFNTRYSEFGSFVHDGQLYFSSSRKENTSDDTYDWNNESWLDIFHVTEGSTIDVPKKFQGEINSKFHESSMVFSTDYKNDTIIYFTRNSYFQNKESFYTKKENKKIENLNNLKIFKAEKIEGEWKVTRNLKTNADHYSTGHPTVNSNRTLLYFASDRPGGYGGTDIYYCKIHPRGGVGQPVNAGPIINTPGNEMFPFINNEGQLFFSSDGHVGFGQLDVFAAVMDGEGKFTDVINLGKPLNSEKDDFGYYALDNGIDGYVSSNRKGGKGSDDIYKFKFIPSLMLEGTVTDAINLKPLDSVTISLFDQRTGELVNQTLTDAQGRYELMVDRGQNYMIEAVRKTHPHKHVYFSTQTVQRTTKSMVQDILMEPVIDVKLLAGLNKIYFDFNKSDIRPDAAHELNKVVKLMTETYPEMIIRLESHTDPVGSHSYNDQLSSKRAKSTYEYLIANGIPRHRIISFKGYGKRKLINDCTGLKDCGQDQLELNRRTEFPVVQLSSNYLVKSK</sequence>
<dbReference type="RefSeq" id="WP_249658378.1">
    <property type="nucleotide sequence ID" value="NZ_JAMFMA010000003.1"/>
</dbReference>
<dbReference type="Pfam" id="PF00691">
    <property type="entry name" value="OmpA"/>
    <property type="match status" value="1"/>
</dbReference>
<dbReference type="Gene3D" id="3.30.1330.60">
    <property type="entry name" value="OmpA-like domain"/>
    <property type="match status" value="1"/>
</dbReference>
<evidence type="ECO:0000256" key="6">
    <source>
        <dbReference type="SAM" id="SignalP"/>
    </source>
</evidence>
<gene>
    <name evidence="8" type="ORF">M3P19_14325</name>
</gene>
<comment type="subcellular location">
    <subcellularLocation>
        <location evidence="1">Cell outer membrane</location>
    </subcellularLocation>
</comment>
<evidence type="ECO:0000313" key="8">
    <source>
        <dbReference type="EMBL" id="MCL6275193.1"/>
    </source>
</evidence>
<keyword evidence="9" id="KW-1185">Reference proteome</keyword>
<accession>A0ABT0PUX6</accession>
<feature type="domain" description="OmpA-like" evidence="7">
    <location>
        <begin position="524"/>
        <end position="648"/>
    </location>
</feature>
<dbReference type="PANTHER" id="PTHR30329:SF21">
    <property type="entry name" value="LIPOPROTEIN YIAD-RELATED"/>
    <property type="match status" value="1"/>
</dbReference>
<dbReference type="PANTHER" id="PTHR30329">
    <property type="entry name" value="STATOR ELEMENT OF FLAGELLAR MOTOR COMPLEX"/>
    <property type="match status" value="1"/>
</dbReference>
<dbReference type="PRINTS" id="PR01021">
    <property type="entry name" value="OMPADOMAIN"/>
</dbReference>
<dbReference type="InterPro" id="IPR011659">
    <property type="entry name" value="WD40"/>
</dbReference>